<dbReference type="Gene3D" id="1.10.600.10">
    <property type="entry name" value="Farnesyl Diphosphate Synthase"/>
    <property type="match status" value="1"/>
</dbReference>
<dbReference type="SFLD" id="SFLDS00005">
    <property type="entry name" value="Isoprenoid_Synthase_Type_I"/>
    <property type="match status" value="1"/>
</dbReference>
<sequence length="573" mass="65958">MNCKKEVQAQHQSLHFKMNSSEAFDMTPQRRSAHYKPNIWRYDFIESLTSKYDGEEYKRLAEQLKEKVKDMFVEAVDQLAKLNLVDRIAKLGLAYLFEKEIRDTLDTMASFEISNPNVEQNLYAIALYFRILRQHGYEVSQDVFSGFMDGKGKFVGSKCMDVKGLLELFEASHLALEGEIILDEAKAFSTGTLEGIIPNLGTNLAKQIIHALELSSHRRMQWLEVKWHINAYEEDKIKDTLLLKFAKLNFNIVQAKHQNDLRNVSRWWRNLGLIEKIEFSRDRLVESFMCVLGVVFEPQHGSFRKWLTKVIILIAIIDDVYDVYGSLEELQCFTNAVDRWDAMETQRLPECMKNCFDALYDTTMNTAHDIEKEMGWNGVLPYLKKVWADFCKSLLVEARWYNKGYIPSLDEYTSNAWISSSGTVILVHAFFALKTNEVTKDFPGFIEKNLASMYNSSLIIRLCNDLVTSVTEQERGDAPSSIICYMREVKVSEEIARKHIKGMINKGWKKLNGQSSTNSQSLPSFVDIARNAARMAHNLYQNGDGFGVQDREIKSQILSSIVEPFNSTEFTIL</sequence>
<keyword evidence="8" id="KW-1185">Reference proteome</keyword>
<dbReference type="SUPFAM" id="SSF48239">
    <property type="entry name" value="Terpenoid cyclases/Protein prenyltransferases"/>
    <property type="match status" value="1"/>
</dbReference>
<dbReference type="Pfam" id="PF03936">
    <property type="entry name" value="Terpene_synth_C"/>
    <property type="match status" value="1"/>
</dbReference>
<dbReference type="InterPro" id="IPR001906">
    <property type="entry name" value="Terpene_synth_N"/>
</dbReference>
<dbReference type="InParanoid" id="A0A1Q3DBE2"/>
<evidence type="ECO:0000313" key="8">
    <source>
        <dbReference type="Proteomes" id="UP000187406"/>
    </source>
</evidence>
<dbReference type="InterPro" id="IPR036965">
    <property type="entry name" value="Terpene_synth_N_sf"/>
</dbReference>
<dbReference type="PANTHER" id="PTHR31225">
    <property type="entry name" value="OS04G0344100 PROTEIN-RELATED"/>
    <property type="match status" value="1"/>
</dbReference>
<gene>
    <name evidence="7" type="ORF">CFOL_v3_33185</name>
</gene>
<dbReference type="STRING" id="3775.A0A1Q3DBE2"/>
<proteinExistence type="predicted"/>
<evidence type="ECO:0000256" key="3">
    <source>
        <dbReference type="ARBA" id="ARBA00022842"/>
    </source>
</evidence>
<evidence type="ECO:0000259" key="5">
    <source>
        <dbReference type="Pfam" id="PF01397"/>
    </source>
</evidence>
<dbReference type="EMBL" id="BDDD01005752">
    <property type="protein sequence ID" value="GAV89772.1"/>
    <property type="molecule type" value="Genomic_DNA"/>
</dbReference>
<dbReference type="InterPro" id="IPR005630">
    <property type="entry name" value="Terpene_synthase_metal-bd"/>
</dbReference>
<dbReference type="SFLD" id="SFLDG01019">
    <property type="entry name" value="Terpene_Cyclase_Like_1_C_Termi"/>
    <property type="match status" value="1"/>
</dbReference>
<dbReference type="GO" id="GO:0000287">
    <property type="term" value="F:magnesium ion binding"/>
    <property type="evidence" value="ECO:0007669"/>
    <property type="project" value="InterPro"/>
</dbReference>
<organism evidence="7 8">
    <name type="scientific">Cephalotus follicularis</name>
    <name type="common">Albany pitcher plant</name>
    <dbReference type="NCBI Taxonomy" id="3775"/>
    <lineage>
        <taxon>Eukaryota</taxon>
        <taxon>Viridiplantae</taxon>
        <taxon>Streptophyta</taxon>
        <taxon>Embryophyta</taxon>
        <taxon>Tracheophyta</taxon>
        <taxon>Spermatophyta</taxon>
        <taxon>Magnoliopsida</taxon>
        <taxon>eudicotyledons</taxon>
        <taxon>Gunneridae</taxon>
        <taxon>Pentapetalae</taxon>
        <taxon>rosids</taxon>
        <taxon>fabids</taxon>
        <taxon>Oxalidales</taxon>
        <taxon>Cephalotaceae</taxon>
        <taxon>Cephalotus</taxon>
    </lineage>
</organism>
<dbReference type="InterPro" id="IPR008930">
    <property type="entry name" value="Terpenoid_cyclase/PrenylTrfase"/>
</dbReference>
<dbReference type="AlphaFoldDB" id="A0A1Q3DBE2"/>
<dbReference type="InterPro" id="IPR008949">
    <property type="entry name" value="Isoprenoid_synthase_dom_sf"/>
</dbReference>
<name>A0A1Q3DBE2_CEPFO</name>
<evidence type="ECO:0000256" key="1">
    <source>
        <dbReference type="ARBA" id="ARBA00001946"/>
    </source>
</evidence>
<dbReference type="InterPro" id="IPR050148">
    <property type="entry name" value="Terpene_synthase-like"/>
</dbReference>
<evidence type="ECO:0000256" key="2">
    <source>
        <dbReference type="ARBA" id="ARBA00022723"/>
    </source>
</evidence>
<dbReference type="InterPro" id="IPR044814">
    <property type="entry name" value="Terpene_cyclase_plant_C1"/>
</dbReference>
<dbReference type="PANTHER" id="PTHR31225:SF94">
    <property type="entry name" value="ALPHA-FARNESENE SYNTHASE"/>
    <property type="match status" value="1"/>
</dbReference>
<reference evidence="8" key="1">
    <citation type="submission" date="2016-04" db="EMBL/GenBank/DDBJ databases">
        <title>Cephalotus genome sequencing.</title>
        <authorList>
            <person name="Fukushima K."/>
            <person name="Hasebe M."/>
            <person name="Fang X."/>
        </authorList>
    </citation>
    <scope>NUCLEOTIDE SEQUENCE [LARGE SCALE GENOMIC DNA]</scope>
    <source>
        <strain evidence="8">cv. St1</strain>
    </source>
</reference>
<keyword evidence="3" id="KW-0460">Magnesium</keyword>
<evidence type="ECO:0000256" key="4">
    <source>
        <dbReference type="ARBA" id="ARBA00023239"/>
    </source>
</evidence>
<dbReference type="OrthoDB" id="1936865at2759"/>
<dbReference type="FunFam" id="1.50.10.130:FF:000001">
    <property type="entry name" value="Isoprene synthase, chloroplastic"/>
    <property type="match status" value="1"/>
</dbReference>
<feature type="domain" description="Terpene synthase N-terminal" evidence="5">
    <location>
        <begin position="39"/>
        <end position="212"/>
    </location>
</feature>
<comment type="caution">
    <text evidence="7">The sequence shown here is derived from an EMBL/GenBank/DDBJ whole genome shotgun (WGS) entry which is preliminary data.</text>
</comment>
<dbReference type="Gene3D" id="1.50.10.130">
    <property type="entry name" value="Terpene synthase, N-terminal domain"/>
    <property type="match status" value="1"/>
</dbReference>
<dbReference type="SUPFAM" id="SSF48576">
    <property type="entry name" value="Terpenoid synthases"/>
    <property type="match status" value="1"/>
</dbReference>
<comment type="cofactor">
    <cofactor evidence="1">
        <name>Mg(2+)</name>
        <dbReference type="ChEBI" id="CHEBI:18420"/>
    </cofactor>
</comment>
<dbReference type="GO" id="GO:0010333">
    <property type="term" value="F:terpene synthase activity"/>
    <property type="evidence" value="ECO:0007669"/>
    <property type="project" value="InterPro"/>
</dbReference>
<evidence type="ECO:0000259" key="6">
    <source>
        <dbReference type="Pfam" id="PF03936"/>
    </source>
</evidence>
<feature type="domain" description="Terpene synthase metal-binding" evidence="6">
    <location>
        <begin position="270"/>
        <end position="510"/>
    </location>
</feature>
<protein>
    <submittedName>
        <fullName evidence="7">Terpene_synth domain-containing protein/Terpene_synth_C domain-containing protein</fullName>
    </submittedName>
</protein>
<dbReference type="GO" id="GO:0016102">
    <property type="term" value="P:diterpenoid biosynthetic process"/>
    <property type="evidence" value="ECO:0007669"/>
    <property type="project" value="InterPro"/>
</dbReference>
<dbReference type="CDD" id="cd00684">
    <property type="entry name" value="Terpene_cyclase_plant_C1"/>
    <property type="match status" value="1"/>
</dbReference>
<dbReference type="FunFam" id="1.10.600.10:FF:000007">
    <property type="entry name" value="Isoprene synthase, chloroplastic"/>
    <property type="match status" value="1"/>
</dbReference>
<dbReference type="Pfam" id="PF01397">
    <property type="entry name" value="Terpene_synth"/>
    <property type="match status" value="1"/>
</dbReference>
<keyword evidence="4" id="KW-0456">Lyase</keyword>
<dbReference type="Proteomes" id="UP000187406">
    <property type="component" value="Unassembled WGS sequence"/>
</dbReference>
<accession>A0A1Q3DBE2</accession>
<keyword evidence="2" id="KW-0479">Metal-binding</keyword>
<dbReference type="InterPro" id="IPR034741">
    <property type="entry name" value="Terpene_cyclase-like_1_C"/>
</dbReference>
<evidence type="ECO:0000313" key="7">
    <source>
        <dbReference type="EMBL" id="GAV89772.1"/>
    </source>
</evidence>